<dbReference type="Gene3D" id="3.30.70.1320">
    <property type="entry name" value="Multidrug efflux transporter AcrB pore domain like"/>
    <property type="match status" value="1"/>
</dbReference>
<dbReference type="InParanoid" id="A0A330L683"/>
<comment type="subcellular location">
    <subcellularLocation>
        <location evidence="1">Cell inner membrane</location>
        <topology evidence="1">Multi-pass membrane protein</topology>
    </subcellularLocation>
</comment>
<feature type="transmembrane region" description="Helical" evidence="8">
    <location>
        <begin position="987"/>
        <end position="1013"/>
    </location>
</feature>
<feature type="transmembrane region" description="Helical" evidence="8">
    <location>
        <begin position="463"/>
        <end position="490"/>
    </location>
</feature>
<dbReference type="GO" id="GO:0042910">
    <property type="term" value="F:xenobiotic transmembrane transporter activity"/>
    <property type="evidence" value="ECO:0007669"/>
    <property type="project" value="TreeGrafter"/>
</dbReference>
<feature type="transmembrane region" description="Helical" evidence="8">
    <location>
        <begin position="858"/>
        <end position="876"/>
    </location>
</feature>
<dbReference type="InterPro" id="IPR027463">
    <property type="entry name" value="AcrB_DN_DC_subdom"/>
</dbReference>
<dbReference type="PANTHER" id="PTHR32063:SF21">
    <property type="entry name" value="MULTIDRUG RESISTANCE PROTEIN MDTB"/>
    <property type="match status" value="1"/>
</dbReference>
<dbReference type="Gene3D" id="1.20.1640.10">
    <property type="entry name" value="Multidrug efflux transporter AcrB transmembrane domain"/>
    <property type="match status" value="2"/>
</dbReference>
<evidence type="ECO:0000256" key="2">
    <source>
        <dbReference type="ARBA" id="ARBA00022448"/>
    </source>
</evidence>
<feature type="transmembrane region" description="Helical" evidence="8">
    <location>
        <begin position="528"/>
        <end position="548"/>
    </location>
</feature>
<dbReference type="RefSeq" id="WP_121989658.1">
    <property type="nucleotide sequence ID" value="NZ_OUNR01000016.1"/>
</dbReference>
<sequence>MNPSRLFILRPVATALSMVAIVLAGALAYRLLPVSALPQVDYPTIQVVTFYPGASPDVMASSVTAPLERQFGQMPGLNQMTSTSSGGSSVVTLQFSLDLNLDIAEQQVQAAINAAATLIPRDLPNPPIYSKVNPADAPILTLALTSATLPLSQVEDLAETRLAQKISQLAGVGLVSLSGGQRPAVRIQANPRALSAYGLTLEDLRFAVAAANVNQAKGAFDGPRRASIINATDQLLSSRDYRPLIVAYRNGAPVHLSDVADVVDDVENAKQAAWMNEQPAILVNIQRQPGANVIDVADRIKALLPQLQSALPSAVQVTVLTDRTTSIRASVRDVQFELMLAVALVILVIFLFLRTLSATIIPAAAVPLSLVGTFGVMYLMGFSLNNLTLMALTISTGFVVDDAIVMIENISRYIEEGESPLEAALKGSKQIAFTILSLTISLIAVLIPLLFMGDVVGRLFREFAITLSATILVSAVVSLTLTPMMCARLLRHRPATDQGRFYRASQQLFDRTIEAYGRTLRRVLQHQSATLVVAAGTLVLTIVLYIVIPKGFFPAQDTGAILGITEAEQSISFSGMVERQQALARTILADPAVASLSSFIGVDGTNTTLNSGRIQINLKPMAERGLSVQDVIHRVQAQVADVEGMSLFLQPMQDLTVEDRISRTQYQYTLEDADPEELSRWAPAFVTALQALPELRDVSSDQLDRGLASLLVIDRSTASRLGISPQLIVDTLYDAFGQRQVSTMFTQLNQYRVVLEVMPEFQTGPQSLQFLDIRSITGGQVPLNVFTQFSETTTPLAISRQGQFPVVTVSFNLASGKSLGDAVSAIEDVSREINLPVSIRGSFQGTAQAFQASLANEVWLILAALVTVYIVLGVLYESYIHPLTILSTLPSAGVGALLALMLFRIEFSVIALIGIILLIGIVKKNAIMMIDFALDAERKEGKTPEAAIYEACLLRFRPIMMTTMAALLGALPLAIGSGVGSELRHPLGVAIIGGLIVSQVLTLYTTPVVYLAFDRLARRIRNGRPEPSTAEALTPGML</sequence>
<evidence type="ECO:0000313" key="9">
    <source>
        <dbReference type="EMBL" id="SPP65359.1"/>
    </source>
</evidence>
<dbReference type="PANTHER" id="PTHR32063">
    <property type="match status" value="1"/>
</dbReference>
<dbReference type="FunFam" id="1.20.1640.10:FF:000001">
    <property type="entry name" value="Efflux pump membrane transporter"/>
    <property type="match status" value="1"/>
</dbReference>
<reference evidence="10" key="1">
    <citation type="submission" date="2018-04" db="EMBL/GenBank/DDBJ databases">
        <authorList>
            <person name="Lucker S."/>
            <person name="Sakoula D."/>
        </authorList>
    </citation>
    <scope>NUCLEOTIDE SEQUENCE [LARGE SCALE GENOMIC DNA]</scope>
</reference>
<dbReference type="EMBL" id="OUNR01000016">
    <property type="protein sequence ID" value="SPP65359.1"/>
    <property type="molecule type" value="Genomic_DNA"/>
</dbReference>
<feature type="transmembrane region" description="Helical" evidence="8">
    <location>
        <begin position="431"/>
        <end position="451"/>
    </location>
</feature>
<dbReference type="NCBIfam" id="NF007798">
    <property type="entry name" value="PRK10503.1"/>
    <property type="match status" value="1"/>
</dbReference>
<keyword evidence="4" id="KW-0997">Cell inner membrane</keyword>
<keyword evidence="3" id="KW-1003">Cell membrane</keyword>
<dbReference type="SUPFAM" id="SSF82866">
    <property type="entry name" value="Multidrug efflux transporter AcrB transmembrane domain"/>
    <property type="match status" value="2"/>
</dbReference>
<dbReference type="GO" id="GO:0005886">
    <property type="term" value="C:plasma membrane"/>
    <property type="evidence" value="ECO:0007669"/>
    <property type="project" value="UniProtKB-SubCell"/>
</dbReference>
<keyword evidence="10" id="KW-1185">Reference proteome</keyword>
<evidence type="ECO:0000256" key="8">
    <source>
        <dbReference type="SAM" id="Phobius"/>
    </source>
</evidence>
<dbReference type="Gene3D" id="3.30.2090.10">
    <property type="entry name" value="Multidrug efflux transporter AcrB TolC docking domain, DN and DC subdomains"/>
    <property type="match status" value="2"/>
</dbReference>
<keyword evidence="5 8" id="KW-0812">Transmembrane</keyword>
<dbReference type="Proteomes" id="UP000248168">
    <property type="component" value="Unassembled WGS sequence"/>
</dbReference>
<evidence type="ECO:0000256" key="6">
    <source>
        <dbReference type="ARBA" id="ARBA00022989"/>
    </source>
</evidence>
<protein>
    <submittedName>
        <fullName evidence="9">Multidrug transport protein (RND family)</fullName>
    </submittedName>
</protein>
<dbReference type="InterPro" id="IPR001036">
    <property type="entry name" value="Acrflvin-R"/>
</dbReference>
<dbReference type="Pfam" id="PF00873">
    <property type="entry name" value="ACR_tran"/>
    <property type="match status" value="1"/>
</dbReference>
<feature type="transmembrane region" description="Helical" evidence="8">
    <location>
        <begin position="334"/>
        <end position="353"/>
    </location>
</feature>
<evidence type="ECO:0000256" key="4">
    <source>
        <dbReference type="ARBA" id="ARBA00022519"/>
    </source>
</evidence>
<dbReference type="FunFam" id="3.30.70.1430:FF:000001">
    <property type="entry name" value="Efflux pump membrane transporter"/>
    <property type="match status" value="1"/>
</dbReference>
<dbReference type="Gene3D" id="3.30.70.1440">
    <property type="entry name" value="Multidrug efflux transporter AcrB pore domain"/>
    <property type="match status" value="1"/>
</dbReference>
<accession>A0A330L683</accession>
<evidence type="ECO:0000256" key="7">
    <source>
        <dbReference type="ARBA" id="ARBA00023136"/>
    </source>
</evidence>
<keyword evidence="6 8" id="KW-1133">Transmembrane helix</keyword>
<dbReference type="SUPFAM" id="SSF82693">
    <property type="entry name" value="Multidrug efflux transporter AcrB pore domain, PN1, PN2, PC1 and PC2 subdomains"/>
    <property type="match status" value="4"/>
</dbReference>
<keyword evidence="7 8" id="KW-0472">Membrane</keyword>
<evidence type="ECO:0000256" key="3">
    <source>
        <dbReference type="ARBA" id="ARBA00022475"/>
    </source>
</evidence>
<dbReference type="PRINTS" id="PR00702">
    <property type="entry name" value="ACRIFLAVINRP"/>
</dbReference>
<keyword evidence="2" id="KW-0813">Transport</keyword>
<evidence type="ECO:0000256" key="5">
    <source>
        <dbReference type="ARBA" id="ARBA00022692"/>
    </source>
</evidence>
<feature type="transmembrane region" description="Helical" evidence="8">
    <location>
        <begin position="360"/>
        <end position="381"/>
    </location>
</feature>
<organism evidence="9 10">
    <name type="scientific">Nitrospira lenta</name>
    <dbReference type="NCBI Taxonomy" id="1436998"/>
    <lineage>
        <taxon>Bacteria</taxon>
        <taxon>Pseudomonadati</taxon>
        <taxon>Nitrospirota</taxon>
        <taxon>Nitrospiria</taxon>
        <taxon>Nitrospirales</taxon>
        <taxon>Nitrospiraceae</taxon>
        <taxon>Nitrospira</taxon>
    </lineage>
</organism>
<gene>
    <name evidence="9" type="primary">mdtB</name>
    <name evidence="9" type="ORF">NITLEN_30273</name>
</gene>
<dbReference type="OrthoDB" id="9807350at2"/>
<dbReference type="Gene3D" id="3.30.70.1430">
    <property type="entry name" value="Multidrug efflux transporter AcrB pore domain"/>
    <property type="match status" value="2"/>
</dbReference>
<name>A0A330L683_9BACT</name>
<feature type="transmembrane region" description="Helical" evidence="8">
    <location>
        <begin position="954"/>
        <end position="975"/>
    </location>
</feature>
<dbReference type="NCBIfam" id="NF033617">
    <property type="entry name" value="RND_permease_2"/>
    <property type="match status" value="1"/>
</dbReference>
<dbReference type="SUPFAM" id="SSF82714">
    <property type="entry name" value="Multidrug efflux transporter AcrB TolC docking domain, DN and DC subdomains"/>
    <property type="match status" value="2"/>
</dbReference>
<evidence type="ECO:0000313" key="10">
    <source>
        <dbReference type="Proteomes" id="UP000248168"/>
    </source>
</evidence>
<feature type="transmembrane region" description="Helical" evidence="8">
    <location>
        <begin position="909"/>
        <end position="934"/>
    </location>
</feature>
<dbReference type="FunCoup" id="A0A330L683">
    <property type="interactions" value="283"/>
</dbReference>
<proteinExistence type="predicted"/>
<dbReference type="AlphaFoldDB" id="A0A330L683"/>
<evidence type="ECO:0000256" key="1">
    <source>
        <dbReference type="ARBA" id="ARBA00004429"/>
    </source>
</evidence>